<feature type="region of interest" description="Disordered" evidence="3">
    <location>
        <begin position="613"/>
        <end position="645"/>
    </location>
</feature>
<keyword evidence="2" id="KW-0539">Nucleus</keyword>
<dbReference type="InterPro" id="IPR050335">
    <property type="entry name" value="ERT1_acuK_gluconeogen_tf"/>
</dbReference>
<evidence type="ECO:0000313" key="5">
    <source>
        <dbReference type="Proteomes" id="UP000193560"/>
    </source>
</evidence>
<gene>
    <name evidence="4" type="ORF">BCR42DRAFT_454633</name>
</gene>
<organism evidence="4 5">
    <name type="scientific">Absidia repens</name>
    <dbReference type="NCBI Taxonomy" id="90262"/>
    <lineage>
        <taxon>Eukaryota</taxon>
        <taxon>Fungi</taxon>
        <taxon>Fungi incertae sedis</taxon>
        <taxon>Mucoromycota</taxon>
        <taxon>Mucoromycotina</taxon>
        <taxon>Mucoromycetes</taxon>
        <taxon>Mucorales</taxon>
        <taxon>Cunninghamellaceae</taxon>
        <taxon>Absidia</taxon>
    </lineage>
</organism>
<feature type="compositionally biased region" description="Low complexity" evidence="3">
    <location>
        <begin position="617"/>
        <end position="633"/>
    </location>
</feature>
<accession>A0A1X2I5Z7</accession>
<dbReference type="InterPro" id="IPR000014">
    <property type="entry name" value="PAS"/>
</dbReference>
<dbReference type="PANTHER" id="PTHR47659">
    <property type="entry name" value="ZN(II)2CYS6 TRANSCRIPTION FACTOR (EUROFUNG)-RELATED"/>
    <property type="match status" value="1"/>
</dbReference>
<dbReference type="STRING" id="90262.A0A1X2I5Z7"/>
<dbReference type="EMBL" id="MCGE01000025">
    <property type="protein sequence ID" value="ORZ10112.1"/>
    <property type="molecule type" value="Genomic_DNA"/>
</dbReference>
<dbReference type="PANTHER" id="PTHR47659:SF4">
    <property type="entry name" value="ZN(II)2CYS6 TRANSCRIPTION FACTOR (EUROFUNG)"/>
    <property type="match status" value="1"/>
</dbReference>
<feature type="region of interest" description="Disordered" evidence="3">
    <location>
        <begin position="376"/>
        <end position="395"/>
    </location>
</feature>
<comment type="caution">
    <text evidence="4">The sequence shown here is derived from an EMBL/GenBank/DDBJ whole genome shotgun (WGS) entry which is preliminary data.</text>
</comment>
<feature type="region of interest" description="Disordered" evidence="3">
    <location>
        <begin position="281"/>
        <end position="301"/>
    </location>
</feature>
<evidence type="ECO:0000313" key="4">
    <source>
        <dbReference type="EMBL" id="ORZ10112.1"/>
    </source>
</evidence>
<dbReference type="Proteomes" id="UP000193560">
    <property type="component" value="Unassembled WGS sequence"/>
</dbReference>
<evidence type="ECO:0000256" key="1">
    <source>
        <dbReference type="ARBA" id="ARBA00022723"/>
    </source>
</evidence>
<evidence type="ECO:0008006" key="6">
    <source>
        <dbReference type="Google" id="ProtNLM"/>
    </source>
</evidence>
<name>A0A1X2I5Z7_9FUNG</name>
<dbReference type="CDD" id="cd00130">
    <property type="entry name" value="PAS"/>
    <property type="match status" value="1"/>
</dbReference>
<keyword evidence="5" id="KW-1185">Reference proteome</keyword>
<feature type="compositionally biased region" description="Low complexity" evidence="3">
    <location>
        <begin position="378"/>
        <end position="389"/>
    </location>
</feature>
<protein>
    <recommendedName>
        <fullName evidence="6">Zn(2)-C6 fungal-type domain-containing protein</fullName>
    </recommendedName>
</protein>
<dbReference type="AlphaFoldDB" id="A0A1X2I5Z7"/>
<dbReference type="GO" id="GO:0046872">
    <property type="term" value="F:metal ion binding"/>
    <property type="evidence" value="ECO:0007669"/>
    <property type="project" value="UniProtKB-KW"/>
</dbReference>
<reference evidence="4 5" key="1">
    <citation type="submission" date="2016-07" db="EMBL/GenBank/DDBJ databases">
        <title>Pervasive Adenine N6-methylation of Active Genes in Fungi.</title>
        <authorList>
            <consortium name="DOE Joint Genome Institute"/>
            <person name="Mondo S.J."/>
            <person name="Dannebaum R.O."/>
            <person name="Kuo R.C."/>
            <person name="Labutti K."/>
            <person name="Haridas S."/>
            <person name="Kuo A."/>
            <person name="Salamov A."/>
            <person name="Ahrendt S.R."/>
            <person name="Lipzen A."/>
            <person name="Sullivan W."/>
            <person name="Andreopoulos W.B."/>
            <person name="Clum A."/>
            <person name="Lindquist E."/>
            <person name="Daum C."/>
            <person name="Ramamoorthy G.K."/>
            <person name="Gryganskyi A."/>
            <person name="Culley D."/>
            <person name="Magnuson J.K."/>
            <person name="James T.Y."/>
            <person name="O'Malley M.A."/>
            <person name="Stajich J.E."/>
            <person name="Spatafora J.W."/>
            <person name="Visel A."/>
            <person name="Grigoriev I.V."/>
        </authorList>
    </citation>
    <scope>NUCLEOTIDE SEQUENCE [LARGE SCALE GENOMIC DNA]</scope>
    <source>
        <strain evidence="4 5">NRRL 1336</strain>
    </source>
</reference>
<dbReference type="Gene3D" id="3.30.450.20">
    <property type="entry name" value="PAS domain"/>
    <property type="match status" value="1"/>
</dbReference>
<evidence type="ECO:0000256" key="2">
    <source>
        <dbReference type="ARBA" id="ARBA00023242"/>
    </source>
</evidence>
<sequence>MCQSPVLGQSLTTPAKSTINPIIIDHPSSTTSSSSAIDHGLLLSSMPICVKRNRKYHVASACVNCKNAHLACDVSRPCKRCILLDKAATCVDIKHKKRGRPKLPSKMPKTNDATAAMISKDFRATHGTIQTPNVDSITTATTTSNDRVATFHPRPISDIPPTPSQISLRQQSIEAFQKLHQNNTTTFTTTKDSILSTTLDQHNDTKNTELSHSSSSSATKVTFVLSMELCCTRVSNDITMTWGYYPQELTHRSMYDFIAVQSKDRLSQLHRRLLDNVVEETTRQDPAQRHQIPPSTERTTSDLYHQKTIDELSIMANGSRFFADCLHVKTRFGPIELYDISFYLGGGLGADLEDVSTLAKLYIIMICQQKKISKTEQDQQQQNQSPFDKQQPHAFSRRQPLGLPYKAILPLLAPTPTVAPTSTSASSSASISASASTSVSAKALISTTAPVLRPASTSATTKPRQMSTTQPLNRYAVCRNRPIQPKPHDLRQVSLPAHFANCISYGNNHTPTRINIAPSSSATPSSIPYAYFRPIALSSGTISVSQPSSSSPMAVNPEATTLKSPTMKNEQKALTTTDYHLVSAFSGPRNRASINHPAIQYFSQIASSKAAQDHSGAPSVRYSSSSNAASSPSELTTTRKQGMSIRSLLC</sequence>
<evidence type="ECO:0000256" key="3">
    <source>
        <dbReference type="SAM" id="MobiDB-lite"/>
    </source>
</evidence>
<keyword evidence="1" id="KW-0479">Metal-binding</keyword>
<dbReference type="OrthoDB" id="1555531at2759"/>
<proteinExistence type="predicted"/>